<dbReference type="EMBL" id="CAJOBI010322853">
    <property type="protein sequence ID" value="CAF5187675.1"/>
    <property type="molecule type" value="Genomic_DNA"/>
</dbReference>
<dbReference type="SUPFAM" id="SSF49599">
    <property type="entry name" value="TRAF domain-like"/>
    <property type="match status" value="1"/>
</dbReference>
<dbReference type="InterPro" id="IPR002083">
    <property type="entry name" value="MATH/TRAF_dom"/>
</dbReference>
<evidence type="ECO:0000259" key="2">
    <source>
        <dbReference type="PROSITE" id="PS50144"/>
    </source>
</evidence>
<gene>
    <name evidence="3" type="ORF">SMN809_LOCUS71070</name>
</gene>
<sequence>MKCYLSSYIEDSNFTCLQSETFSPVNTPYSNTRWSLKLYPRGLNEKQHANNNIAIFLKYVSGTMPNIKAKAEFSVVSRNNELVMLRSTNFHTFSSGNDWGYSEFLDGNYLNSRRNDLLTDDRLRVYVRVILVDEKETTTGDMIHSSHQYHHQSPSNLPPQLPPNPTQQQQQQQ</sequence>
<dbReference type="PROSITE" id="PS50144">
    <property type="entry name" value="MATH"/>
    <property type="match status" value="1"/>
</dbReference>
<comment type="caution">
    <text evidence="3">The sequence shown here is derived from an EMBL/GenBank/DDBJ whole genome shotgun (WGS) entry which is preliminary data.</text>
</comment>
<organism evidence="3 4">
    <name type="scientific">Rotaria magnacalcarata</name>
    <dbReference type="NCBI Taxonomy" id="392030"/>
    <lineage>
        <taxon>Eukaryota</taxon>
        <taxon>Metazoa</taxon>
        <taxon>Spiralia</taxon>
        <taxon>Gnathifera</taxon>
        <taxon>Rotifera</taxon>
        <taxon>Eurotatoria</taxon>
        <taxon>Bdelloidea</taxon>
        <taxon>Philodinida</taxon>
        <taxon>Philodinidae</taxon>
        <taxon>Rotaria</taxon>
    </lineage>
</organism>
<reference evidence="3" key="1">
    <citation type="submission" date="2021-02" db="EMBL/GenBank/DDBJ databases">
        <authorList>
            <person name="Nowell W R."/>
        </authorList>
    </citation>
    <scope>NUCLEOTIDE SEQUENCE</scope>
</reference>
<dbReference type="Pfam" id="PF22486">
    <property type="entry name" value="MATH_2"/>
    <property type="match status" value="1"/>
</dbReference>
<dbReference type="PANTHER" id="PTHR46162">
    <property type="entry name" value="TRAF-LIKE FAMILY PROTEIN"/>
    <property type="match status" value="1"/>
</dbReference>
<feature type="domain" description="MATH" evidence="2">
    <location>
        <begin position="1"/>
        <end position="129"/>
    </location>
</feature>
<name>A0A8S3HVG2_9BILA</name>
<protein>
    <recommendedName>
        <fullName evidence="2">MATH domain-containing protein</fullName>
    </recommendedName>
</protein>
<feature type="region of interest" description="Disordered" evidence="1">
    <location>
        <begin position="144"/>
        <end position="173"/>
    </location>
</feature>
<evidence type="ECO:0000313" key="3">
    <source>
        <dbReference type="EMBL" id="CAF5187675.1"/>
    </source>
</evidence>
<dbReference type="InterPro" id="IPR008974">
    <property type="entry name" value="TRAF-like"/>
</dbReference>
<feature type="non-terminal residue" evidence="3">
    <location>
        <position position="1"/>
    </location>
</feature>
<dbReference type="Gene3D" id="2.60.210.10">
    <property type="entry name" value="Apoptosis, Tumor Necrosis Factor Receptor Associated Protein 2, Chain A"/>
    <property type="match status" value="1"/>
</dbReference>
<proteinExistence type="predicted"/>
<accession>A0A8S3HVG2</accession>
<dbReference type="PANTHER" id="PTHR46162:SF2">
    <property type="entry name" value="ANKYRIN REPEAT-CONTAINING PROTEIN-RELATED"/>
    <property type="match status" value="1"/>
</dbReference>
<dbReference type="Proteomes" id="UP000676336">
    <property type="component" value="Unassembled WGS sequence"/>
</dbReference>
<evidence type="ECO:0000313" key="4">
    <source>
        <dbReference type="Proteomes" id="UP000676336"/>
    </source>
</evidence>
<dbReference type="AlphaFoldDB" id="A0A8S3HVG2"/>
<evidence type="ECO:0000256" key="1">
    <source>
        <dbReference type="SAM" id="MobiDB-lite"/>
    </source>
</evidence>
<feature type="compositionally biased region" description="Pro residues" evidence="1">
    <location>
        <begin position="156"/>
        <end position="165"/>
    </location>
</feature>